<comment type="caution">
    <text evidence="1">The sequence shown here is derived from an EMBL/GenBank/DDBJ whole genome shotgun (WGS) entry which is preliminary data.</text>
</comment>
<protein>
    <submittedName>
        <fullName evidence="1">Uncharacterized protein</fullName>
    </submittedName>
</protein>
<accession>A0ABQ9ZW80</accession>
<evidence type="ECO:0000313" key="2">
    <source>
        <dbReference type="Proteomes" id="UP001234178"/>
    </source>
</evidence>
<name>A0ABQ9ZW80_9CRUS</name>
<evidence type="ECO:0000313" key="1">
    <source>
        <dbReference type="EMBL" id="KAK4017180.1"/>
    </source>
</evidence>
<dbReference type="Proteomes" id="UP001234178">
    <property type="component" value="Unassembled WGS sequence"/>
</dbReference>
<organism evidence="1 2">
    <name type="scientific">Daphnia magna</name>
    <dbReference type="NCBI Taxonomy" id="35525"/>
    <lineage>
        <taxon>Eukaryota</taxon>
        <taxon>Metazoa</taxon>
        <taxon>Ecdysozoa</taxon>
        <taxon>Arthropoda</taxon>
        <taxon>Crustacea</taxon>
        <taxon>Branchiopoda</taxon>
        <taxon>Diplostraca</taxon>
        <taxon>Cladocera</taxon>
        <taxon>Anomopoda</taxon>
        <taxon>Daphniidae</taxon>
        <taxon>Daphnia</taxon>
    </lineage>
</organism>
<reference evidence="1 2" key="1">
    <citation type="journal article" date="2023" name="Nucleic Acids Res.">
        <title>The hologenome of Daphnia magna reveals possible DNA methylation and microbiome-mediated evolution of the host genome.</title>
        <authorList>
            <person name="Chaturvedi A."/>
            <person name="Li X."/>
            <person name="Dhandapani V."/>
            <person name="Marshall H."/>
            <person name="Kissane S."/>
            <person name="Cuenca-Cambronero M."/>
            <person name="Asole G."/>
            <person name="Calvet F."/>
            <person name="Ruiz-Romero M."/>
            <person name="Marangio P."/>
            <person name="Guigo R."/>
            <person name="Rago D."/>
            <person name="Mirbahai L."/>
            <person name="Eastwood N."/>
            <person name="Colbourne J.K."/>
            <person name="Zhou J."/>
            <person name="Mallon E."/>
            <person name="Orsini L."/>
        </authorList>
    </citation>
    <scope>NUCLEOTIDE SEQUENCE [LARGE SCALE GENOMIC DNA]</scope>
    <source>
        <strain evidence="1">LRV0_1</strain>
    </source>
</reference>
<proteinExistence type="predicted"/>
<sequence>MDQNKTSSERLVVKSNHHPIKHLPVLSFEAEQLVGNSYAGRNPDPDKQLTVEEQYLVSLVKSRLEHDQFSLVQNRPRIQFFYMYSISFANSGGAAD</sequence>
<gene>
    <name evidence="1" type="ORF">OUZ56_032131</name>
</gene>
<keyword evidence="2" id="KW-1185">Reference proteome</keyword>
<dbReference type="EMBL" id="JAOYFB010000005">
    <property type="protein sequence ID" value="KAK4017180.1"/>
    <property type="molecule type" value="Genomic_DNA"/>
</dbReference>